<proteinExistence type="predicted"/>
<keyword evidence="3" id="KW-0325">Glycoprotein</keyword>
<comment type="caution">
    <text evidence="4">The sequence shown here is derived from an EMBL/GenBank/DDBJ whole genome shotgun (WGS) entry which is preliminary data.</text>
</comment>
<feature type="non-terminal residue" evidence="4">
    <location>
        <position position="322"/>
    </location>
</feature>
<evidence type="ECO:0000313" key="5">
    <source>
        <dbReference type="Proteomes" id="UP000326759"/>
    </source>
</evidence>
<dbReference type="OrthoDB" id="103349at2759"/>
<sequence length="322" mass="37345">MNIFGKWHLGFCNWSYTPTERGFDTFYESCLTYGGYDFRNNRKPDFDAKGTYSTNGGPTVSGGNNWPLRGNKTTLWEGGTRGAAFVHSPLLANPGTVSHSLIHTTDWMSTVVNVAGGSPPKNSDGFNQWEAINGQSNPVRKEMIYNINYNKHRGLQAGIRIRNYKLLLGDPGPGEWTPPPESSNDLEGIKEENPSENILRLSDQFSELWSYKRHMKYLKEMIFKCFNLKCISNILKIYKEANDSIIDRKYRQKIIDVIKRNRKSYRKFLRKFGVWDKTENKIMILKKRRIWHKKSLDYDLTVFNLKKYVAKNDVSILILRHI</sequence>
<evidence type="ECO:0000256" key="1">
    <source>
        <dbReference type="ARBA" id="ARBA00022723"/>
    </source>
</evidence>
<dbReference type="InterPro" id="IPR047115">
    <property type="entry name" value="ARSB"/>
</dbReference>
<dbReference type="InterPro" id="IPR017850">
    <property type="entry name" value="Alkaline_phosphatase_core_sf"/>
</dbReference>
<keyword evidence="2" id="KW-0106">Calcium</keyword>
<evidence type="ECO:0000313" key="4">
    <source>
        <dbReference type="EMBL" id="KAB7507365.1"/>
    </source>
</evidence>
<dbReference type="SUPFAM" id="SSF53649">
    <property type="entry name" value="Alkaline phosphatase-like"/>
    <property type="match status" value="1"/>
</dbReference>
<keyword evidence="1" id="KW-0479">Metal-binding</keyword>
<dbReference type="PANTHER" id="PTHR10342:SF274">
    <property type="entry name" value="ARYLSULFATASE B"/>
    <property type="match status" value="1"/>
</dbReference>
<dbReference type="Proteomes" id="UP000326759">
    <property type="component" value="Unassembled WGS sequence"/>
</dbReference>
<protein>
    <submittedName>
        <fullName evidence="4">Arylsulfatase B</fullName>
    </submittedName>
</protein>
<reference evidence="4 5" key="1">
    <citation type="journal article" date="2019" name="PLoS Biol.">
        <title>Sex chromosomes control vertical transmission of feminizing Wolbachia symbionts in an isopod.</title>
        <authorList>
            <person name="Becking T."/>
            <person name="Chebbi M.A."/>
            <person name="Giraud I."/>
            <person name="Moumen B."/>
            <person name="Laverre T."/>
            <person name="Caubet Y."/>
            <person name="Peccoud J."/>
            <person name="Gilbert C."/>
            <person name="Cordaux R."/>
        </authorList>
    </citation>
    <scope>NUCLEOTIDE SEQUENCE [LARGE SCALE GENOMIC DNA]</scope>
    <source>
        <strain evidence="4">ANa2</strain>
        <tissue evidence="4">Whole body excluding digestive tract and cuticle</tissue>
    </source>
</reference>
<dbReference type="Gene3D" id="3.40.720.10">
    <property type="entry name" value="Alkaline Phosphatase, subunit A"/>
    <property type="match status" value="1"/>
</dbReference>
<gene>
    <name evidence="4" type="primary">Arsb_4</name>
    <name evidence="4" type="ORF">Anas_11069</name>
</gene>
<dbReference type="GO" id="GO:0046872">
    <property type="term" value="F:metal ion binding"/>
    <property type="evidence" value="ECO:0007669"/>
    <property type="project" value="UniProtKB-KW"/>
</dbReference>
<evidence type="ECO:0000256" key="3">
    <source>
        <dbReference type="ARBA" id="ARBA00023180"/>
    </source>
</evidence>
<dbReference type="AlphaFoldDB" id="A0A5N5TMG7"/>
<dbReference type="PANTHER" id="PTHR10342">
    <property type="entry name" value="ARYLSULFATASE"/>
    <property type="match status" value="1"/>
</dbReference>
<name>A0A5N5TMG7_9CRUS</name>
<dbReference type="EMBL" id="SEYY01000388">
    <property type="protein sequence ID" value="KAB7507365.1"/>
    <property type="molecule type" value="Genomic_DNA"/>
</dbReference>
<evidence type="ECO:0000256" key="2">
    <source>
        <dbReference type="ARBA" id="ARBA00022837"/>
    </source>
</evidence>
<keyword evidence="5" id="KW-1185">Reference proteome</keyword>
<dbReference type="GO" id="GO:0008484">
    <property type="term" value="F:sulfuric ester hydrolase activity"/>
    <property type="evidence" value="ECO:0007669"/>
    <property type="project" value="InterPro"/>
</dbReference>
<accession>A0A5N5TMG7</accession>
<organism evidence="4 5">
    <name type="scientific">Armadillidium nasatum</name>
    <dbReference type="NCBI Taxonomy" id="96803"/>
    <lineage>
        <taxon>Eukaryota</taxon>
        <taxon>Metazoa</taxon>
        <taxon>Ecdysozoa</taxon>
        <taxon>Arthropoda</taxon>
        <taxon>Crustacea</taxon>
        <taxon>Multicrustacea</taxon>
        <taxon>Malacostraca</taxon>
        <taxon>Eumalacostraca</taxon>
        <taxon>Peracarida</taxon>
        <taxon>Isopoda</taxon>
        <taxon>Oniscidea</taxon>
        <taxon>Crinocheta</taxon>
        <taxon>Armadillidiidae</taxon>
        <taxon>Armadillidium</taxon>
    </lineage>
</organism>